<dbReference type="GO" id="GO:0006790">
    <property type="term" value="P:sulfur compound metabolic process"/>
    <property type="evidence" value="ECO:0007669"/>
    <property type="project" value="InterPro"/>
</dbReference>
<dbReference type="InterPro" id="IPR027417">
    <property type="entry name" value="P-loop_NTPase"/>
</dbReference>
<dbReference type="InterPro" id="IPR044138">
    <property type="entry name" value="CysN_II"/>
</dbReference>
<dbReference type="InterPro" id="IPR044139">
    <property type="entry name" value="CysN_NoDQ_III"/>
</dbReference>
<dbReference type="PROSITE" id="PS00301">
    <property type="entry name" value="G_TR_1"/>
    <property type="match status" value="1"/>
</dbReference>
<dbReference type="InterPro" id="IPR009001">
    <property type="entry name" value="Transl_elong_EF1A/Init_IF2_C"/>
</dbReference>
<evidence type="ECO:0000256" key="3">
    <source>
        <dbReference type="ARBA" id="ARBA00022695"/>
    </source>
</evidence>
<protein>
    <recommendedName>
        <fullName evidence="1">sulfate adenylyltransferase</fullName>
        <ecNumber evidence="1">2.7.7.4</ecNumber>
    </recommendedName>
</protein>
<dbReference type="Gene3D" id="2.40.30.10">
    <property type="entry name" value="Translation factors"/>
    <property type="match status" value="2"/>
</dbReference>
<keyword evidence="9" id="KW-1185">Reference proteome</keyword>
<dbReference type="NCBIfam" id="TIGR00231">
    <property type="entry name" value="small_GTP"/>
    <property type="match status" value="1"/>
</dbReference>
<dbReference type="EMBL" id="QKYV01000001">
    <property type="protein sequence ID" value="PZW44208.1"/>
    <property type="molecule type" value="Genomic_DNA"/>
</dbReference>
<dbReference type="SUPFAM" id="SSF50447">
    <property type="entry name" value="Translation proteins"/>
    <property type="match status" value="1"/>
</dbReference>
<dbReference type="AlphaFoldDB" id="A0A2W7IDP3"/>
<gene>
    <name evidence="8" type="ORF">LX95_00542</name>
</gene>
<accession>A0A2W7IDP3</accession>
<name>A0A2W7IDP3_9FLAO</name>
<dbReference type="RefSeq" id="WP_111539870.1">
    <property type="nucleotide sequence ID" value="NZ_QKYV01000001.1"/>
</dbReference>
<dbReference type="InterPro" id="IPR054696">
    <property type="entry name" value="GTP-eEF1A_C"/>
</dbReference>
<dbReference type="GO" id="GO:0005525">
    <property type="term" value="F:GTP binding"/>
    <property type="evidence" value="ECO:0007669"/>
    <property type="project" value="UniProtKB-KW"/>
</dbReference>
<dbReference type="FunFam" id="3.40.50.300:FF:000119">
    <property type="entry name" value="Sulfate adenylyltransferase subunit 1"/>
    <property type="match status" value="1"/>
</dbReference>
<evidence type="ECO:0000256" key="4">
    <source>
        <dbReference type="ARBA" id="ARBA00022741"/>
    </source>
</evidence>
<dbReference type="Proteomes" id="UP000249542">
    <property type="component" value="Unassembled WGS sequence"/>
</dbReference>
<dbReference type="InterPro" id="IPR050100">
    <property type="entry name" value="TRAFAC_GTPase_members"/>
</dbReference>
<keyword evidence="3 8" id="KW-0548">Nucleotidyltransferase</keyword>
<sequence>MEIDKNQLLRFTTAGSVDDGKSTLIGRLLYDSKSIFEDQLEAVENTSRKKGQEGVDLALFTDGLKDEREQGITIDVAYRYFTTPKRKFIIADTPGHIQYTRNMVTGASTANAAIILIDARHGVIEQTKRHTFIASLLQIPHIIVCINKMDLVEYKQETYENIIAQFEEFSSKLMIKDVRFIPISALYGDNVVNRSKHMDWYQGAPLLYELETLHISSDINKIDTRFPVQTVLRPQREGFIDYRGYAGRLASGILRKGDEISVLPSGFTSRIKSINAGDKEIEEAFAPMSIAVTLEDDIDISRGDMLVKKNNQPEPSQDIEAMICWLNNDAAKPRAKYTLMHTSNEQKALIKEVVYKIDINTYDRNNEDKDLKMNDIGRVKIRTTKPLMKDDYRENRITGSIILIDESTNETVAAGMII</sequence>
<keyword evidence="6" id="KW-0342">GTP-binding</keyword>
<dbReference type="GO" id="GO:0005524">
    <property type="term" value="F:ATP binding"/>
    <property type="evidence" value="ECO:0007669"/>
    <property type="project" value="UniProtKB-KW"/>
</dbReference>
<evidence type="ECO:0000256" key="2">
    <source>
        <dbReference type="ARBA" id="ARBA00022679"/>
    </source>
</evidence>
<keyword evidence="4" id="KW-0547">Nucleotide-binding</keyword>
<dbReference type="InterPro" id="IPR000795">
    <property type="entry name" value="T_Tr_GTP-bd_dom"/>
</dbReference>
<evidence type="ECO:0000313" key="8">
    <source>
        <dbReference type="EMBL" id="PZW44208.1"/>
    </source>
</evidence>
<dbReference type="EC" id="2.7.7.4" evidence="1"/>
<evidence type="ECO:0000256" key="5">
    <source>
        <dbReference type="ARBA" id="ARBA00022840"/>
    </source>
</evidence>
<dbReference type="SUPFAM" id="SSF50465">
    <property type="entry name" value="EF-Tu/eEF-1alpha/eIF2-gamma C-terminal domain"/>
    <property type="match status" value="1"/>
</dbReference>
<evidence type="ECO:0000256" key="1">
    <source>
        <dbReference type="ARBA" id="ARBA00012391"/>
    </source>
</evidence>
<reference evidence="8 9" key="1">
    <citation type="submission" date="2018-06" db="EMBL/GenBank/DDBJ databases">
        <title>Genomic Encyclopedia of Archaeal and Bacterial Type Strains, Phase II (KMG-II): from individual species to whole genera.</title>
        <authorList>
            <person name="Goeker M."/>
        </authorList>
    </citation>
    <scope>NUCLEOTIDE SEQUENCE [LARGE SCALE GENOMIC DNA]</scope>
    <source>
        <strain evidence="8 9">DSM 15361</strain>
    </source>
</reference>
<dbReference type="GO" id="GO:0004781">
    <property type="term" value="F:sulfate adenylyltransferase (ATP) activity"/>
    <property type="evidence" value="ECO:0007669"/>
    <property type="project" value="UniProtKB-EC"/>
</dbReference>
<dbReference type="PRINTS" id="PR00315">
    <property type="entry name" value="ELONGATNFCT"/>
</dbReference>
<comment type="caution">
    <text evidence="8">The sequence shown here is derived from an EMBL/GenBank/DDBJ whole genome shotgun (WGS) entry which is preliminary data.</text>
</comment>
<dbReference type="GO" id="GO:0003924">
    <property type="term" value="F:GTPase activity"/>
    <property type="evidence" value="ECO:0007669"/>
    <property type="project" value="InterPro"/>
</dbReference>
<dbReference type="Gene3D" id="3.40.50.300">
    <property type="entry name" value="P-loop containing nucleotide triphosphate hydrolases"/>
    <property type="match status" value="1"/>
</dbReference>
<dbReference type="InterPro" id="IPR031157">
    <property type="entry name" value="G_TR_CS"/>
</dbReference>
<dbReference type="InterPro" id="IPR005225">
    <property type="entry name" value="Small_GTP-bd"/>
</dbReference>
<dbReference type="Pfam" id="PF22594">
    <property type="entry name" value="GTP-eEF1A_C"/>
    <property type="match status" value="1"/>
</dbReference>
<keyword evidence="5" id="KW-0067">ATP-binding</keyword>
<dbReference type="CDD" id="cd04095">
    <property type="entry name" value="CysN_NoDQ_III"/>
    <property type="match status" value="1"/>
</dbReference>
<dbReference type="InterPro" id="IPR011779">
    <property type="entry name" value="SO4_adenylTrfase_lsu"/>
</dbReference>
<evidence type="ECO:0000259" key="7">
    <source>
        <dbReference type="PROSITE" id="PS51722"/>
    </source>
</evidence>
<proteinExistence type="predicted"/>
<feature type="domain" description="Tr-type G" evidence="7">
    <location>
        <begin position="6"/>
        <end position="221"/>
    </location>
</feature>
<organism evidence="8 9">
    <name type="scientific">Mesonia algae</name>
    <dbReference type="NCBI Taxonomy" id="213248"/>
    <lineage>
        <taxon>Bacteria</taxon>
        <taxon>Pseudomonadati</taxon>
        <taxon>Bacteroidota</taxon>
        <taxon>Flavobacteriia</taxon>
        <taxon>Flavobacteriales</taxon>
        <taxon>Flavobacteriaceae</taxon>
        <taxon>Mesonia</taxon>
    </lineage>
</organism>
<dbReference type="PANTHER" id="PTHR23115">
    <property type="entry name" value="TRANSLATION FACTOR"/>
    <property type="match status" value="1"/>
</dbReference>
<evidence type="ECO:0000313" key="9">
    <source>
        <dbReference type="Proteomes" id="UP000249542"/>
    </source>
</evidence>
<dbReference type="Pfam" id="PF00009">
    <property type="entry name" value="GTP_EFTU"/>
    <property type="match status" value="1"/>
</dbReference>
<dbReference type="InterPro" id="IPR009000">
    <property type="entry name" value="Transl_B-barrel_sf"/>
</dbReference>
<dbReference type="CDD" id="cd03695">
    <property type="entry name" value="CysN_NodQ_II"/>
    <property type="match status" value="1"/>
</dbReference>
<dbReference type="SUPFAM" id="SSF52540">
    <property type="entry name" value="P-loop containing nucleoside triphosphate hydrolases"/>
    <property type="match status" value="1"/>
</dbReference>
<keyword evidence="2 8" id="KW-0808">Transferase</keyword>
<dbReference type="InterPro" id="IPR041757">
    <property type="entry name" value="CysN_GTP-bd"/>
</dbReference>
<dbReference type="CDD" id="cd04166">
    <property type="entry name" value="CysN_ATPS"/>
    <property type="match status" value="1"/>
</dbReference>
<dbReference type="PROSITE" id="PS51722">
    <property type="entry name" value="G_TR_2"/>
    <property type="match status" value="1"/>
</dbReference>
<evidence type="ECO:0000256" key="6">
    <source>
        <dbReference type="ARBA" id="ARBA00023134"/>
    </source>
</evidence>
<dbReference type="NCBIfam" id="TIGR02034">
    <property type="entry name" value="CysN"/>
    <property type="match status" value="1"/>
</dbReference>